<dbReference type="EMBL" id="LT985229">
    <property type="protein sequence ID" value="SPD96844.1"/>
    <property type="molecule type" value="Genomic_DNA"/>
</dbReference>
<organism evidence="1">
    <name type="scientific">Escherichia coli</name>
    <dbReference type="NCBI Taxonomy" id="562"/>
    <lineage>
        <taxon>Bacteria</taxon>
        <taxon>Pseudomonadati</taxon>
        <taxon>Pseudomonadota</taxon>
        <taxon>Gammaproteobacteria</taxon>
        <taxon>Enterobacterales</taxon>
        <taxon>Enterobacteriaceae</taxon>
        <taxon>Escherichia</taxon>
    </lineage>
</organism>
<name>A0A2P9E0C1_ECOLX</name>
<dbReference type="SUPFAM" id="SSF143011">
    <property type="entry name" value="RelE-like"/>
    <property type="match status" value="1"/>
</dbReference>
<geneLocation type="plasmid" evidence="1">
    <name>RCS36_pI-II</name>
</geneLocation>
<dbReference type="AlphaFoldDB" id="A0A2P9E0C1"/>
<protein>
    <submittedName>
        <fullName evidence="1">Addiction module killer protein</fullName>
    </submittedName>
</protein>
<evidence type="ECO:0000313" key="1">
    <source>
        <dbReference type="EMBL" id="SPD96844.1"/>
    </source>
</evidence>
<dbReference type="InterPro" id="IPR009241">
    <property type="entry name" value="HigB-like"/>
</dbReference>
<sequence length="116" mass="13383">MCTYGPEITFMFTVIFHDEAEKEFTALPAAIRAKMARLLMKLEANPRQLREPDTKPLGNGLFEIRTMGADIARGIWVYQSGERIFLLRIFIKKSPKTPPAEIDQALRRLEEMQNEI</sequence>
<dbReference type="InterPro" id="IPR035093">
    <property type="entry name" value="RelE/ParE_toxin_dom_sf"/>
</dbReference>
<reference evidence="1" key="1">
    <citation type="submission" date="2018-02" db="EMBL/GenBank/DDBJ databases">
        <authorList>
            <person name="Cea G.-C."/>
            <person name="William W."/>
        </authorList>
    </citation>
    <scope>NUCLEOTIDE SEQUENCE</scope>
    <source>
        <strain evidence="1">713</strain>
        <plasmid evidence="1">RCS36_pI-II</plasmid>
    </source>
</reference>
<accession>A0A2P9E0C1</accession>
<reference evidence="1" key="2">
    <citation type="submission" date="2019-09" db="EMBL/GenBank/DDBJ databases">
        <authorList>
            <consortium name="Genoscope - CEA"/>
            <person name="William W."/>
        </authorList>
    </citation>
    <scope>NUCLEOTIDE SEQUENCE [LARGE SCALE GENOMIC DNA]</scope>
    <source>
        <strain evidence="1">713</strain>
        <plasmid evidence="1">RCS36_pI-II</plasmid>
    </source>
</reference>
<proteinExistence type="predicted"/>
<dbReference type="Gene3D" id="3.30.2310.20">
    <property type="entry name" value="RelE-like"/>
    <property type="match status" value="1"/>
</dbReference>
<gene>
    <name evidence="1" type="ORF">RCS36_PI-II0159</name>
</gene>
<keyword evidence="1" id="KW-0614">Plasmid</keyword>
<dbReference type="Pfam" id="PF05973">
    <property type="entry name" value="Gp49"/>
    <property type="match status" value="1"/>
</dbReference>